<sequence>MTKTMRKWVLGILVVAFIGLIAVNVRKSTKFELGTKENYALASNDANIKNGIMVFCYHRILNDHDPMVKSVEALTPNNQLHVYNVNVLAFKQQMQFLHQHHIKVISTSQMISMLKHNQPVHGKYVVLTFDDIDRTMAENAAPVMKKYDYPFTASIITGSTGQYIGGEQLATWPQIMKLYRSENHQMELGVHTNNMHYLVKGTPAFNIRKNYPQFTTDYTTSQQVMKQKTGHETPIFTYPYGSGTPLVQNFLVHQPKLQVIYTLNNGIVTDENSLRSAPRMIITKNSWPSIASWLEK</sequence>
<dbReference type="GO" id="GO:0016810">
    <property type="term" value="F:hydrolase activity, acting on carbon-nitrogen (but not peptide) bonds"/>
    <property type="evidence" value="ECO:0007669"/>
    <property type="project" value="InterPro"/>
</dbReference>
<reference evidence="4 5" key="1">
    <citation type="submission" date="2015-11" db="EMBL/GenBank/DDBJ databases">
        <title>Draft genome sequences of new species of the genus Lactobacillus isolated from orchardgrass silage.</title>
        <authorList>
            <person name="Tohno M."/>
            <person name="Tanizawa Y."/>
            <person name="Arita M."/>
        </authorList>
    </citation>
    <scope>NUCLEOTIDE SEQUENCE [LARGE SCALE GENOMIC DNA]</scope>
    <source>
        <strain evidence="4 5">IWT30</strain>
    </source>
</reference>
<dbReference type="Proteomes" id="UP000198374">
    <property type="component" value="Unassembled WGS sequence"/>
</dbReference>
<dbReference type="PROSITE" id="PS51677">
    <property type="entry name" value="NODB"/>
    <property type="match status" value="1"/>
</dbReference>
<dbReference type="PANTHER" id="PTHR34216:SF3">
    <property type="entry name" value="POLY-BETA-1,6-N-ACETYL-D-GLUCOSAMINE N-DEACETYLASE"/>
    <property type="match status" value="1"/>
</dbReference>
<dbReference type="GO" id="GO:0016798">
    <property type="term" value="F:hydrolase activity, acting on glycosyl bonds"/>
    <property type="evidence" value="ECO:0007669"/>
    <property type="project" value="UniProtKB-KW"/>
</dbReference>
<dbReference type="GO" id="GO:0045493">
    <property type="term" value="P:xylan catabolic process"/>
    <property type="evidence" value="ECO:0007669"/>
    <property type="project" value="UniProtKB-KW"/>
</dbReference>
<feature type="domain" description="NodB homology" evidence="3">
    <location>
        <begin position="123"/>
        <end position="296"/>
    </location>
</feature>
<dbReference type="PANTHER" id="PTHR34216">
    <property type="match status" value="1"/>
</dbReference>
<dbReference type="InterPro" id="IPR051398">
    <property type="entry name" value="Polysacch_Deacetylase"/>
</dbReference>
<dbReference type="RefSeq" id="WP_089108376.1">
    <property type="nucleotide sequence ID" value="NZ_BCMF01000002.1"/>
</dbReference>
<dbReference type="SUPFAM" id="SSF88713">
    <property type="entry name" value="Glycoside hydrolase/deacetylase"/>
    <property type="match status" value="1"/>
</dbReference>
<keyword evidence="4" id="KW-0624">Polysaccharide degradation</keyword>
<keyword evidence="5" id="KW-1185">Reference proteome</keyword>
<dbReference type="OrthoDB" id="9778320at2"/>
<evidence type="ECO:0000256" key="1">
    <source>
        <dbReference type="ARBA" id="ARBA00004613"/>
    </source>
</evidence>
<keyword evidence="4" id="KW-0858">Xylan degradation</keyword>
<dbReference type="InterPro" id="IPR002509">
    <property type="entry name" value="NODB_dom"/>
</dbReference>
<comment type="subcellular location">
    <subcellularLocation>
        <location evidence="1">Secreted</location>
    </subcellularLocation>
</comment>
<proteinExistence type="predicted"/>
<evidence type="ECO:0000313" key="4">
    <source>
        <dbReference type="EMBL" id="GAW98563.1"/>
    </source>
</evidence>
<gene>
    <name evidence="4" type="primary">CDA1</name>
    <name evidence="4" type="ORF">IWT30_00509</name>
</gene>
<accession>A0A1Z5I9U9</accession>
<keyword evidence="4" id="KW-0378">Hydrolase</keyword>
<dbReference type="GO" id="GO:0005576">
    <property type="term" value="C:extracellular region"/>
    <property type="evidence" value="ECO:0007669"/>
    <property type="project" value="UniProtKB-SubCell"/>
</dbReference>
<keyword evidence="4" id="KW-0119">Carbohydrate metabolism</keyword>
<evidence type="ECO:0000313" key="5">
    <source>
        <dbReference type="Proteomes" id="UP000198374"/>
    </source>
</evidence>
<dbReference type="InterPro" id="IPR011330">
    <property type="entry name" value="Glyco_hydro/deAcase_b/a-brl"/>
</dbReference>
<dbReference type="Gene3D" id="3.20.20.370">
    <property type="entry name" value="Glycoside hydrolase/deacetylase"/>
    <property type="match status" value="1"/>
</dbReference>
<name>A0A1Z5I9U9_9LACO</name>
<organism evidence="4 5">
    <name type="scientific">Secundilactobacillus mixtipabuli</name>
    <dbReference type="NCBI Taxonomy" id="1435342"/>
    <lineage>
        <taxon>Bacteria</taxon>
        <taxon>Bacillati</taxon>
        <taxon>Bacillota</taxon>
        <taxon>Bacilli</taxon>
        <taxon>Lactobacillales</taxon>
        <taxon>Lactobacillaceae</taxon>
        <taxon>Secundilactobacillus</taxon>
    </lineage>
</organism>
<dbReference type="AlphaFoldDB" id="A0A1Z5I9U9"/>
<dbReference type="EMBL" id="BCMF01000002">
    <property type="protein sequence ID" value="GAW98563.1"/>
    <property type="molecule type" value="Genomic_DNA"/>
</dbReference>
<evidence type="ECO:0000259" key="3">
    <source>
        <dbReference type="PROSITE" id="PS51677"/>
    </source>
</evidence>
<dbReference type="Pfam" id="PF01522">
    <property type="entry name" value="Polysacc_deac_1"/>
    <property type="match status" value="1"/>
</dbReference>
<protein>
    <submittedName>
        <fullName evidence="4">Xylanase/chitin deacetylase</fullName>
    </submittedName>
</protein>
<evidence type="ECO:0000256" key="2">
    <source>
        <dbReference type="ARBA" id="ARBA00022729"/>
    </source>
</evidence>
<keyword evidence="2" id="KW-0732">Signal</keyword>
<keyword evidence="4" id="KW-0326">Glycosidase</keyword>
<comment type="caution">
    <text evidence="4">The sequence shown here is derived from an EMBL/GenBank/DDBJ whole genome shotgun (WGS) entry which is preliminary data.</text>
</comment>